<dbReference type="Proteomes" id="UP000034883">
    <property type="component" value="Chromosome"/>
</dbReference>
<dbReference type="KEGG" id="samy:DB32_008403"/>
<evidence type="ECO:0008006" key="4">
    <source>
        <dbReference type="Google" id="ProtNLM"/>
    </source>
</evidence>
<keyword evidence="1" id="KW-0812">Transmembrane</keyword>
<proteinExistence type="predicted"/>
<keyword evidence="1" id="KW-0472">Membrane</keyword>
<reference evidence="2 3" key="1">
    <citation type="submission" date="2015-03" db="EMBL/GenBank/DDBJ databases">
        <title>Genome assembly of Sandaracinus amylolyticus DSM 53668.</title>
        <authorList>
            <person name="Sharma G."/>
            <person name="Subramanian S."/>
        </authorList>
    </citation>
    <scope>NUCLEOTIDE SEQUENCE [LARGE SCALE GENOMIC DNA]</scope>
    <source>
        <strain evidence="2 3">DSM 53668</strain>
    </source>
</reference>
<feature type="transmembrane region" description="Helical" evidence="1">
    <location>
        <begin position="24"/>
        <end position="46"/>
    </location>
</feature>
<keyword evidence="1" id="KW-1133">Transmembrane helix</keyword>
<feature type="transmembrane region" description="Helical" evidence="1">
    <location>
        <begin position="58"/>
        <end position="84"/>
    </location>
</feature>
<organism evidence="2 3">
    <name type="scientific">Sandaracinus amylolyticus</name>
    <dbReference type="NCBI Taxonomy" id="927083"/>
    <lineage>
        <taxon>Bacteria</taxon>
        <taxon>Pseudomonadati</taxon>
        <taxon>Myxococcota</taxon>
        <taxon>Polyangia</taxon>
        <taxon>Polyangiales</taxon>
        <taxon>Sandaracinaceae</taxon>
        <taxon>Sandaracinus</taxon>
    </lineage>
</organism>
<feature type="transmembrane region" description="Helical" evidence="1">
    <location>
        <begin position="113"/>
        <end position="134"/>
    </location>
</feature>
<gene>
    <name evidence="2" type="ORF">DB32_008403</name>
</gene>
<name>A0A0F6SHY5_9BACT</name>
<evidence type="ECO:0000313" key="2">
    <source>
        <dbReference type="EMBL" id="AKF11254.1"/>
    </source>
</evidence>
<keyword evidence="3" id="KW-1185">Reference proteome</keyword>
<accession>A0A0F6SHY5</accession>
<dbReference type="RefSeq" id="WP_053238136.1">
    <property type="nucleotide sequence ID" value="NZ_CP011125.1"/>
</dbReference>
<dbReference type="AlphaFoldDB" id="A0A0F6SHY5"/>
<dbReference type="STRING" id="927083.DB32_008403"/>
<evidence type="ECO:0000256" key="1">
    <source>
        <dbReference type="SAM" id="Phobius"/>
    </source>
</evidence>
<evidence type="ECO:0000313" key="3">
    <source>
        <dbReference type="Proteomes" id="UP000034883"/>
    </source>
</evidence>
<dbReference type="EMBL" id="CP011125">
    <property type="protein sequence ID" value="AKF11254.1"/>
    <property type="molecule type" value="Genomic_DNA"/>
</dbReference>
<protein>
    <recommendedName>
        <fullName evidence="4">Integral membrane protein</fullName>
    </recommendedName>
</protein>
<sequence>MTAARIPFTPADESAIRTLVGTMLFLLVVNFVFGAFGVLGGCLSFAGVPAQAQFHPMAAVGAGITALMILVYGAGMIGQGALLVQVRRSLEQVVTTDTQDQALLATAFARLRLFFLLEAVLFFVIMGMQCGGFLTQAFGPATPMMPGAMGGGL</sequence>